<feature type="domain" description="RNA polymerase sigma factor 70 region 1.1" evidence="1">
    <location>
        <begin position="12"/>
        <end position="58"/>
    </location>
</feature>
<dbReference type="OrthoDB" id="7362788at2"/>
<dbReference type="EMBL" id="AVFL01000025">
    <property type="protein sequence ID" value="EWY37607.1"/>
    <property type="molecule type" value="Genomic_DNA"/>
</dbReference>
<comment type="caution">
    <text evidence="2">The sequence shown here is derived from an EMBL/GenBank/DDBJ whole genome shotgun (WGS) entry which is preliminary data.</text>
</comment>
<dbReference type="AlphaFoldDB" id="W9GYU8"/>
<organism evidence="2 3">
    <name type="scientific">Skermanella stibiiresistens SB22</name>
    <dbReference type="NCBI Taxonomy" id="1385369"/>
    <lineage>
        <taxon>Bacteria</taxon>
        <taxon>Pseudomonadati</taxon>
        <taxon>Pseudomonadota</taxon>
        <taxon>Alphaproteobacteria</taxon>
        <taxon>Rhodospirillales</taxon>
        <taxon>Azospirillaceae</taxon>
        <taxon>Skermanella</taxon>
    </lineage>
</organism>
<dbReference type="GO" id="GO:0016987">
    <property type="term" value="F:sigma factor activity"/>
    <property type="evidence" value="ECO:0007669"/>
    <property type="project" value="InterPro"/>
</dbReference>
<evidence type="ECO:0000313" key="2">
    <source>
        <dbReference type="EMBL" id="EWY37607.1"/>
    </source>
</evidence>
<evidence type="ECO:0000313" key="3">
    <source>
        <dbReference type="Proteomes" id="UP000019486"/>
    </source>
</evidence>
<keyword evidence="3" id="KW-1185">Reference proteome</keyword>
<dbReference type="InterPro" id="IPR042189">
    <property type="entry name" value="RNA_pol_sigma_70_r1_1_sf"/>
</dbReference>
<dbReference type="GO" id="GO:0003677">
    <property type="term" value="F:DNA binding"/>
    <property type="evidence" value="ECO:0007669"/>
    <property type="project" value="InterPro"/>
</dbReference>
<dbReference type="STRING" id="1385369.N825_17050"/>
<dbReference type="Pfam" id="PF03979">
    <property type="entry name" value="Sigma70_r1_1"/>
    <property type="match status" value="1"/>
</dbReference>
<evidence type="ECO:0000259" key="1">
    <source>
        <dbReference type="Pfam" id="PF03979"/>
    </source>
</evidence>
<proteinExistence type="predicted"/>
<dbReference type="Gene3D" id="1.10.220.120">
    <property type="entry name" value="Sigma-70 factor, region 1.1"/>
    <property type="match status" value="1"/>
</dbReference>
<dbReference type="Proteomes" id="UP000019486">
    <property type="component" value="Unassembled WGS sequence"/>
</dbReference>
<gene>
    <name evidence="2" type="ORF">N825_17050</name>
</gene>
<protein>
    <recommendedName>
        <fullName evidence="1">RNA polymerase sigma factor 70 region 1.1 domain-containing protein</fullName>
    </recommendedName>
</protein>
<name>W9GYU8_9PROT</name>
<reference evidence="2 3" key="1">
    <citation type="submission" date="2013-08" db="EMBL/GenBank/DDBJ databases">
        <title>The genome sequence of Skermanella stibiiresistens.</title>
        <authorList>
            <person name="Zhu W."/>
            <person name="Wang G."/>
        </authorList>
    </citation>
    <scope>NUCLEOTIDE SEQUENCE [LARGE SCALE GENOMIC DNA]</scope>
    <source>
        <strain evidence="2 3">SB22</strain>
    </source>
</reference>
<accession>W9GYU8</accession>
<dbReference type="InterPro" id="IPR007127">
    <property type="entry name" value="RNA_pol_sigma_70_r1_1"/>
</dbReference>
<dbReference type="RefSeq" id="WP_037458662.1">
    <property type="nucleotide sequence ID" value="NZ_AVFL01000025.1"/>
</dbReference>
<sequence length="80" mass="8806">MATVDRSFPLLRLLDIGRRQGCVTIGELNRLLPIADCDIDAVANVLDTLRSRGVSIVLTRSPPGSGDFRLLNDDRVIYPL</sequence>